<dbReference type="EMBL" id="CP009962">
    <property type="protein sequence ID" value="AIY43231.1"/>
    <property type="molecule type" value="Genomic_DNA"/>
</dbReference>
<evidence type="ECO:0000313" key="1">
    <source>
        <dbReference type="EMBL" id="AIY43231.1"/>
    </source>
</evidence>
<reference evidence="2" key="1">
    <citation type="journal article" date="2014" name="Soil Biol. Biochem.">
        <title>Structure and function of bacterial communities in ageing soils: Insights from the Mendocino ecological staircase.</title>
        <authorList>
            <person name="Uroz S."/>
            <person name="Tech J.J."/>
            <person name="Sawaya N.A."/>
            <person name="Frey-Klett P."/>
            <person name="Leveau J.H.J."/>
        </authorList>
    </citation>
    <scope>NUCLEOTIDE SEQUENCE [LARGE SCALE GENOMIC DNA]</scope>
    <source>
        <strain evidence="2">Cal35</strain>
    </source>
</reference>
<organism evidence="1 2">
    <name type="scientific">Collimonas arenae</name>
    <dbReference type="NCBI Taxonomy" id="279058"/>
    <lineage>
        <taxon>Bacteria</taxon>
        <taxon>Pseudomonadati</taxon>
        <taxon>Pseudomonadota</taxon>
        <taxon>Betaproteobacteria</taxon>
        <taxon>Burkholderiales</taxon>
        <taxon>Oxalobacteraceae</taxon>
        <taxon>Collimonas</taxon>
    </lineage>
</organism>
<sequence>MLQTMEYGIASGESRLSKNKKALTISGPALFYLDLSLLLY</sequence>
<evidence type="ECO:0000313" key="2">
    <source>
        <dbReference type="Proteomes" id="UP000030302"/>
    </source>
</evidence>
<proteinExistence type="predicted"/>
<name>A0A0A1FFG5_9BURK</name>
<keyword evidence="2" id="KW-1185">Reference proteome</keyword>
<gene>
    <name evidence="1" type="ORF">LT85_4073</name>
</gene>
<dbReference type="Proteomes" id="UP000030302">
    <property type="component" value="Chromosome"/>
</dbReference>
<dbReference type="STRING" id="279058.LT85_4073"/>
<dbReference type="AlphaFoldDB" id="A0A0A1FFG5"/>
<accession>A0A0A1FFG5</accession>
<dbReference type="HOGENOM" id="CLU_3287859_0_0_4"/>
<dbReference type="KEGG" id="care:LT85_4073"/>
<protein>
    <submittedName>
        <fullName evidence="1">Uncharacterized protein</fullName>
    </submittedName>
</protein>